<dbReference type="PRINTS" id="PR00455">
    <property type="entry name" value="HTHTETR"/>
</dbReference>
<feature type="domain" description="HTH tetR-type" evidence="5">
    <location>
        <begin position="21"/>
        <end position="81"/>
    </location>
</feature>
<dbReference type="PANTHER" id="PTHR30055">
    <property type="entry name" value="HTH-TYPE TRANSCRIPTIONAL REGULATOR RUTR"/>
    <property type="match status" value="1"/>
</dbReference>
<evidence type="ECO:0000256" key="3">
    <source>
        <dbReference type="ARBA" id="ARBA00023163"/>
    </source>
</evidence>
<dbReference type="PROSITE" id="PS50977">
    <property type="entry name" value="HTH_TETR_2"/>
    <property type="match status" value="1"/>
</dbReference>
<dbReference type="InterPro" id="IPR023772">
    <property type="entry name" value="DNA-bd_HTH_TetR-type_CS"/>
</dbReference>
<proteinExistence type="predicted"/>
<protein>
    <submittedName>
        <fullName evidence="6">TetR/AcrR family transcriptional regulator</fullName>
    </submittedName>
</protein>
<evidence type="ECO:0000256" key="1">
    <source>
        <dbReference type="ARBA" id="ARBA00023015"/>
    </source>
</evidence>
<dbReference type="PANTHER" id="PTHR30055:SF234">
    <property type="entry name" value="HTH-TYPE TRANSCRIPTIONAL REGULATOR BETI"/>
    <property type="match status" value="1"/>
</dbReference>
<dbReference type="AlphaFoldDB" id="A0A7V4XUA8"/>
<evidence type="ECO:0000256" key="4">
    <source>
        <dbReference type="PROSITE-ProRule" id="PRU00335"/>
    </source>
</evidence>
<dbReference type="EMBL" id="DTKL01000072">
    <property type="protein sequence ID" value="HGY95272.1"/>
    <property type="molecule type" value="Genomic_DNA"/>
</dbReference>
<keyword evidence="1" id="KW-0805">Transcription regulation</keyword>
<dbReference type="GO" id="GO:0003700">
    <property type="term" value="F:DNA-binding transcription factor activity"/>
    <property type="evidence" value="ECO:0007669"/>
    <property type="project" value="TreeGrafter"/>
</dbReference>
<dbReference type="GO" id="GO:0000976">
    <property type="term" value="F:transcription cis-regulatory region binding"/>
    <property type="evidence" value="ECO:0007669"/>
    <property type="project" value="TreeGrafter"/>
</dbReference>
<sequence length="207" mass="23249">MRVPSISSNSIRVAPQQERSARRLAAFLEAAEALFAEHGFEAATMQAIADRSASSIGALYNYFPDKQAVAVTLLRKYPEELRSRIRALMNRAESLSTRDFAAEFIDCIIQFARDYPAWLNLLTAPVRFRRDAAARRTLRLYLAQAFERKNPALSSERAMLVANVSVQIAKGMMAVYTDSEPKMREAVIAEFRSVLAAYLEQVLAEHS</sequence>
<evidence type="ECO:0000259" key="5">
    <source>
        <dbReference type="PROSITE" id="PS50977"/>
    </source>
</evidence>
<dbReference type="Pfam" id="PF00440">
    <property type="entry name" value="TetR_N"/>
    <property type="match status" value="1"/>
</dbReference>
<organism evidence="6">
    <name type="scientific">Acidobacterium capsulatum</name>
    <dbReference type="NCBI Taxonomy" id="33075"/>
    <lineage>
        <taxon>Bacteria</taxon>
        <taxon>Pseudomonadati</taxon>
        <taxon>Acidobacteriota</taxon>
        <taxon>Terriglobia</taxon>
        <taxon>Terriglobales</taxon>
        <taxon>Acidobacteriaceae</taxon>
        <taxon>Acidobacterium</taxon>
    </lineage>
</organism>
<evidence type="ECO:0000313" key="6">
    <source>
        <dbReference type="EMBL" id="HGY95272.1"/>
    </source>
</evidence>
<dbReference type="InterPro" id="IPR009057">
    <property type="entry name" value="Homeodomain-like_sf"/>
</dbReference>
<dbReference type="InterPro" id="IPR041669">
    <property type="entry name" value="TetR_C_15"/>
</dbReference>
<dbReference type="Pfam" id="PF17918">
    <property type="entry name" value="TetR_C_15"/>
    <property type="match status" value="1"/>
</dbReference>
<dbReference type="Gene3D" id="1.10.357.10">
    <property type="entry name" value="Tetracycline Repressor, domain 2"/>
    <property type="match status" value="1"/>
</dbReference>
<gene>
    <name evidence="6" type="ORF">ENW50_11395</name>
</gene>
<name>A0A7V4XUA8_9BACT</name>
<evidence type="ECO:0000256" key="2">
    <source>
        <dbReference type="ARBA" id="ARBA00023125"/>
    </source>
</evidence>
<dbReference type="PROSITE" id="PS01081">
    <property type="entry name" value="HTH_TETR_1"/>
    <property type="match status" value="1"/>
</dbReference>
<dbReference type="InterPro" id="IPR050109">
    <property type="entry name" value="HTH-type_TetR-like_transc_reg"/>
</dbReference>
<dbReference type="SUPFAM" id="SSF46689">
    <property type="entry name" value="Homeodomain-like"/>
    <property type="match status" value="1"/>
</dbReference>
<keyword evidence="2 4" id="KW-0238">DNA-binding</keyword>
<keyword evidence="3" id="KW-0804">Transcription</keyword>
<dbReference type="InterPro" id="IPR001647">
    <property type="entry name" value="HTH_TetR"/>
</dbReference>
<feature type="DNA-binding region" description="H-T-H motif" evidence="4">
    <location>
        <begin position="44"/>
        <end position="63"/>
    </location>
</feature>
<reference evidence="6" key="1">
    <citation type="journal article" date="2020" name="mSystems">
        <title>Genome- and Community-Level Interaction Insights into Carbon Utilization and Element Cycling Functions of Hydrothermarchaeota in Hydrothermal Sediment.</title>
        <authorList>
            <person name="Zhou Z."/>
            <person name="Liu Y."/>
            <person name="Xu W."/>
            <person name="Pan J."/>
            <person name="Luo Z.H."/>
            <person name="Li M."/>
        </authorList>
    </citation>
    <scope>NUCLEOTIDE SEQUENCE [LARGE SCALE GENOMIC DNA]</scope>
    <source>
        <strain evidence="6">SpSt-855</strain>
    </source>
</reference>
<accession>A0A7V4XUA8</accession>
<comment type="caution">
    <text evidence="6">The sequence shown here is derived from an EMBL/GenBank/DDBJ whole genome shotgun (WGS) entry which is preliminary data.</text>
</comment>